<keyword evidence="2" id="KW-1185">Reference proteome</keyword>
<protein>
    <submittedName>
        <fullName evidence="1">Uncharacterized protein</fullName>
    </submittedName>
</protein>
<dbReference type="AlphaFoldDB" id="A0A0C1QY40"/>
<evidence type="ECO:0000313" key="2">
    <source>
        <dbReference type="Proteomes" id="UP000031258"/>
    </source>
</evidence>
<reference evidence="1 2" key="1">
    <citation type="submission" date="2014-11" db="EMBL/GenBank/DDBJ databases">
        <title>A Rickettsiales Symbiont of Amoebae With Ancient Features.</title>
        <authorList>
            <person name="Schulz F."/>
            <person name="Martijn J."/>
            <person name="Wascher F."/>
            <person name="Kostanjsek R."/>
            <person name="Ettema T.J."/>
            <person name="Horn M."/>
        </authorList>
    </citation>
    <scope>NUCLEOTIDE SEQUENCE [LARGE SCALE GENOMIC DNA]</scope>
    <source>
        <strain evidence="1 2">UWC36</strain>
    </source>
</reference>
<name>A0A0C1QY40_9RICK</name>
<dbReference type="EMBL" id="JSWE01000124">
    <property type="protein sequence ID" value="KIE04955.1"/>
    <property type="molecule type" value="Genomic_DNA"/>
</dbReference>
<dbReference type="Proteomes" id="UP000031258">
    <property type="component" value="Unassembled WGS sequence"/>
</dbReference>
<accession>A0A0C1QY40</accession>
<sequence length="33" mass="3712">MTGIYASLQEDHTEIRDFLAQLEKSSSDLKTLA</sequence>
<evidence type="ECO:0000313" key="1">
    <source>
        <dbReference type="EMBL" id="KIE04955.1"/>
    </source>
</evidence>
<organism evidence="1 2">
    <name type="scientific">Candidatus Jidaibacter acanthamoebae</name>
    <dbReference type="NCBI Taxonomy" id="86105"/>
    <lineage>
        <taxon>Bacteria</taxon>
        <taxon>Pseudomonadati</taxon>
        <taxon>Pseudomonadota</taxon>
        <taxon>Alphaproteobacteria</taxon>
        <taxon>Rickettsiales</taxon>
        <taxon>Candidatus Midichloriaceae</taxon>
        <taxon>Candidatus Jidaibacter</taxon>
    </lineage>
</organism>
<proteinExistence type="predicted"/>
<gene>
    <name evidence="1" type="ORF">NF27_EY00510</name>
</gene>
<comment type="caution">
    <text evidence="1">The sequence shown here is derived from an EMBL/GenBank/DDBJ whole genome shotgun (WGS) entry which is preliminary data.</text>
</comment>
<dbReference type="STRING" id="86105.NF27_EY00510"/>